<sequence length="329" mass="36738">MSNIILSTCDTPLDLKLLGHNENDLVYWLQTKGHETLPESLFTAASVLFGLVDPLDIKTLIEVSLKEDATQTGLHHEEESCLEYLKRGGRLLMEERMDRAQIEVSLFSSAIANLCEELNARCHPTPCRTDPKKVATPKAVGSVGAHQSSISVSCFQPTKAVQDKCHAWLRTSSQSQDITRDSNAGRILRDFPSTLQCPCLHDHVLRPDDQFIPLPHVMKTWVDNFTYGAYMSASLAESNEPLCLDHSNSFTTKEFKSVGMLKSDFHILDLKKQRAQSEVDMLSEAIARIAEFHHNDDGTTETDESDSSDDWSDDWMSTSYTSSPSLSLS</sequence>
<reference evidence="2" key="1">
    <citation type="journal article" date="2020" name="New Phytol.">
        <title>Comparative genomics reveals dynamic genome evolution in host specialist ectomycorrhizal fungi.</title>
        <authorList>
            <person name="Lofgren L.A."/>
            <person name="Nguyen N.H."/>
            <person name="Vilgalys R."/>
            <person name="Ruytinx J."/>
            <person name="Liao H.L."/>
            <person name="Branco S."/>
            <person name="Kuo A."/>
            <person name="LaButti K."/>
            <person name="Lipzen A."/>
            <person name="Andreopoulos W."/>
            <person name="Pangilinan J."/>
            <person name="Riley R."/>
            <person name="Hundley H."/>
            <person name="Na H."/>
            <person name="Barry K."/>
            <person name="Grigoriev I.V."/>
            <person name="Stajich J.E."/>
            <person name="Kennedy P.G."/>
        </authorList>
    </citation>
    <scope>NUCLEOTIDE SEQUENCE</scope>
    <source>
        <strain evidence="2">FC203</strain>
    </source>
</reference>
<feature type="compositionally biased region" description="Low complexity" evidence="1">
    <location>
        <begin position="314"/>
        <end position="329"/>
    </location>
</feature>
<dbReference type="EMBL" id="JABBWK010000118">
    <property type="protein sequence ID" value="KAG1891873.1"/>
    <property type="molecule type" value="Genomic_DNA"/>
</dbReference>
<evidence type="ECO:0000313" key="3">
    <source>
        <dbReference type="Proteomes" id="UP001195769"/>
    </source>
</evidence>
<accession>A0AAD4DTW6</accession>
<dbReference type="RefSeq" id="XP_041218349.1">
    <property type="nucleotide sequence ID" value="XM_041368446.1"/>
</dbReference>
<proteinExistence type="predicted"/>
<dbReference type="Proteomes" id="UP001195769">
    <property type="component" value="Unassembled WGS sequence"/>
</dbReference>
<name>A0AAD4DTW6_9AGAM</name>
<keyword evidence="3" id="KW-1185">Reference proteome</keyword>
<feature type="compositionally biased region" description="Acidic residues" evidence="1">
    <location>
        <begin position="298"/>
        <end position="313"/>
    </location>
</feature>
<organism evidence="2 3">
    <name type="scientific">Suillus fuscotomentosus</name>
    <dbReference type="NCBI Taxonomy" id="1912939"/>
    <lineage>
        <taxon>Eukaryota</taxon>
        <taxon>Fungi</taxon>
        <taxon>Dikarya</taxon>
        <taxon>Basidiomycota</taxon>
        <taxon>Agaricomycotina</taxon>
        <taxon>Agaricomycetes</taxon>
        <taxon>Agaricomycetidae</taxon>
        <taxon>Boletales</taxon>
        <taxon>Suillineae</taxon>
        <taxon>Suillaceae</taxon>
        <taxon>Suillus</taxon>
    </lineage>
</organism>
<dbReference type="GeneID" id="64662744"/>
<feature type="region of interest" description="Disordered" evidence="1">
    <location>
        <begin position="293"/>
        <end position="329"/>
    </location>
</feature>
<evidence type="ECO:0000313" key="2">
    <source>
        <dbReference type="EMBL" id="KAG1891873.1"/>
    </source>
</evidence>
<protein>
    <submittedName>
        <fullName evidence="2">Uncharacterized protein</fullName>
    </submittedName>
</protein>
<dbReference type="AlphaFoldDB" id="A0AAD4DTW6"/>
<gene>
    <name evidence="2" type="ORF">F5891DRAFT_1197238</name>
</gene>
<evidence type="ECO:0000256" key="1">
    <source>
        <dbReference type="SAM" id="MobiDB-lite"/>
    </source>
</evidence>
<comment type="caution">
    <text evidence="2">The sequence shown here is derived from an EMBL/GenBank/DDBJ whole genome shotgun (WGS) entry which is preliminary data.</text>
</comment>